<evidence type="ECO:0000259" key="1">
    <source>
        <dbReference type="Pfam" id="PF07686"/>
    </source>
</evidence>
<dbReference type="InterPro" id="IPR036179">
    <property type="entry name" value="Ig-like_dom_sf"/>
</dbReference>
<dbReference type="PANTHER" id="PTHR21063">
    <property type="entry name" value="LFA-3"/>
    <property type="match status" value="1"/>
</dbReference>
<dbReference type="InterPro" id="IPR013106">
    <property type="entry name" value="Ig_V-set"/>
</dbReference>
<evidence type="ECO:0000313" key="3">
    <source>
        <dbReference type="Proteomes" id="UP001529510"/>
    </source>
</evidence>
<gene>
    <name evidence="2" type="ORF">M9458_044821</name>
</gene>
<dbReference type="InterPro" id="IPR013783">
    <property type="entry name" value="Ig-like_fold"/>
</dbReference>
<dbReference type="PANTHER" id="PTHR21063:SF4">
    <property type="entry name" value="CD48 ANTIGEN-RELATED"/>
    <property type="match status" value="1"/>
</dbReference>
<dbReference type="EMBL" id="JAMKFB020000022">
    <property type="protein sequence ID" value="KAL0161096.1"/>
    <property type="molecule type" value="Genomic_DNA"/>
</dbReference>
<dbReference type="Gene3D" id="2.60.40.10">
    <property type="entry name" value="Immunoglobulins"/>
    <property type="match status" value="1"/>
</dbReference>
<accession>A0ABD0NIQ2</accession>
<organism evidence="2 3">
    <name type="scientific">Cirrhinus mrigala</name>
    <name type="common">Mrigala</name>
    <dbReference type="NCBI Taxonomy" id="683832"/>
    <lineage>
        <taxon>Eukaryota</taxon>
        <taxon>Metazoa</taxon>
        <taxon>Chordata</taxon>
        <taxon>Craniata</taxon>
        <taxon>Vertebrata</taxon>
        <taxon>Euteleostomi</taxon>
        <taxon>Actinopterygii</taxon>
        <taxon>Neopterygii</taxon>
        <taxon>Teleostei</taxon>
        <taxon>Ostariophysi</taxon>
        <taxon>Cypriniformes</taxon>
        <taxon>Cyprinidae</taxon>
        <taxon>Labeoninae</taxon>
        <taxon>Labeonini</taxon>
        <taxon>Cirrhinus</taxon>
    </lineage>
</organism>
<dbReference type="AlphaFoldDB" id="A0ABD0NIQ2"/>
<reference evidence="2 3" key="1">
    <citation type="submission" date="2024-05" db="EMBL/GenBank/DDBJ databases">
        <title>Genome sequencing and assembly of Indian major carp, Cirrhinus mrigala (Hamilton, 1822).</title>
        <authorList>
            <person name="Mohindra V."/>
            <person name="Chowdhury L.M."/>
            <person name="Lal K."/>
            <person name="Jena J.K."/>
        </authorList>
    </citation>
    <scope>NUCLEOTIDE SEQUENCE [LARGE SCALE GENOMIC DNA]</scope>
    <source>
        <strain evidence="2">CM1030</strain>
        <tissue evidence="2">Blood</tissue>
    </source>
</reference>
<name>A0ABD0NIQ2_CIRMR</name>
<dbReference type="Proteomes" id="UP001529510">
    <property type="component" value="Unassembled WGS sequence"/>
</dbReference>
<sequence length="92" mass="10677">MEGESLTLNTGVTEMQRDDLILWTFGLLLIAKINGKDNKREFYEERFRDRLKLNHRTGSLTITNTRTTDSGLYTVTSSRIEMPLNTFNITVY</sequence>
<feature type="domain" description="Immunoglobulin V-set" evidence="1">
    <location>
        <begin position="3"/>
        <end position="80"/>
    </location>
</feature>
<dbReference type="Pfam" id="PF07686">
    <property type="entry name" value="V-set"/>
    <property type="match status" value="1"/>
</dbReference>
<protein>
    <recommendedName>
        <fullName evidence="1">Immunoglobulin V-set domain-containing protein</fullName>
    </recommendedName>
</protein>
<keyword evidence="3" id="KW-1185">Reference proteome</keyword>
<feature type="non-terminal residue" evidence="2">
    <location>
        <position position="92"/>
    </location>
</feature>
<dbReference type="SUPFAM" id="SSF48726">
    <property type="entry name" value="Immunoglobulin"/>
    <property type="match status" value="1"/>
</dbReference>
<comment type="caution">
    <text evidence="2">The sequence shown here is derived from an EMBL/GenBank/DDBJ whole genome shotgun (WGS) entry which is preliminary data.</text>
</comment>
<proteinExistence type="predicted"/>
<evidence type="ECO:0000313" key="2">
    <source>
        <dbReference type="EMBL" id="KAL0161096.1"/>
    </source>
</evidence>